<dbReference type="Pfam" id="PF03091">
    <property type="entry name" value="CutA1"/>
    <property type="match status" value="1"/>
</dbReference>
<evidence type="ECO:0000256" key="2">
    <source>
        <dbReference type="SAM" id="MobiDB-lite"/>
    </source>
</evidence>
<dbReference type="PANTHER" id="PTHR23419">
    <property type="entry name" value="DIVALENT CATION TOLERANCE CUTA-RELATED"/>
    <property type="match status" value="1"/>
</dbReference>
<dbReference type="InterPro" id="IPR015867">
    <property type="entry name" value="N-reg_PII/ATP_PRibTrfase_C"/>
</dbReference>
<proteinExistence type="inferred from homology"/>
<dbReference type="PANTHER" id="PTHR23419:SF8">
    <property type="entry name" value="FI09726P"/>
    <property type="match status" value="1"/>
</dbReference>
<feature type="region of interest" description="Disordered" evidence="2">
    <location>
        <begin position="1"/>
        <end position="29"/>
    </location>
</feature>
<name>A0ABX1H457_9ACTN</name>
<comment type="similarity">
    <text evidence="1">Belongs to the CutA family.</text>
</comment>
<dbReference type="RefSeq" id="WP_168540794.1">
    <property type="nucleotide sequence ID" value="NZ_JAAWWP010000010.1"/>
</dbReference>
<evidence type="ECO:0000313" key="4">
    <source>
        <dbReference type="Proteomes" id="UP000772196"/>
    </source>
</evidence>
<organism evidence="3 4">
    <name type="scientific">Streptomyces physcomitrii</name>
    <dbReference type="NCBI Taxonomy" id="2724184"/>
    <lineage>
        <taxon>Bacteria</taxon>
        <taxon>Bacillati</taxon>
        <taxon>Actinomycetota</taxon>
        <taxon>Actinomycetes</taxon>
        <taxon>Kitasatosporales</taxon>
        <taxon>Streptomycetaceae</taxon>
        <taxon>Streptomyces</taxon>
    </lineage>
</organism>
<dbReference type="EMBL" id="JAAWWP010000010">
    <property type="protein sequence ID" value="NKI43153.1"/>
    <property type="molecule type" value="Genomic_DNA"/>
</dbReference>
<dbReference type="Gene3D" id="3.30.70.120">
    <property type="match status" value="1"/>
</dbReference>
<dbReference type="InterPro" id="IPR004323">
    <property type="entry name" value="Ion_tolerance_CutA"/>
</dbReference>
<feature type="compositionally biased region" description="Low complexity" evidence="2">
    <location>
        <begin position="13"/>
        <end position="22"/>
    </location>
</feature>
<sequence>MTPADQPAPGPAEPGSAAPADPGGAGAPADWLTVLTTTDAAEKAGLLADGAVELRLAACAQINGPVTSVYRWEGLVEHASEWQVLFKTTGARYPALESWLTEAHDYENPEIIATPVVRGSAAYLDWLARETRG</sequence>
<dbReference type="InterPro" id="IPR011322">
    <property type="entry name" value="N-reg_PII-like_a/b"/>
</dbReference>
<reference evidence="3 4" key="1">
    <citation type="submission" date="2020-04" db="EMBL/GenBank/DDBJ databases">
        <title>Phylogenetic Diversity and Antibacterial Activity against Ralstonia solanacearum of Endophytic Actinomycete Isolated from Moss.</title>
        <authorList>
            <person name="Zhuang X."/>
        </authorList>
    </citation>
    <scope>NUCLEOTIDE SEQUENCE [LARGE SCALE GENOMIC DNA]</scope>
    <source>
        <strain evidence="3 4">LD120</strain>
    </source>
</reference>
<feature type="compositionally biased region" description="Pro residues" evidence="2">
    <location>
        <begin position="1"/>
        <end position="12"/>
    </location>
</feature>
<protein>
    <submittedName>
        <fullName evidence="3">Divalent-cation tolerance protein CutA</fullName>
    </submittedName>
</protein>
<dbReference type="SUPFAM" id="SSF54913">
    <property type="entry name" value="GlnB-like"/>
    <property type="match status" value="1"/>
</dbReference>
<evidence type="ECO:0000313" key="3">
    <source>
        <dbReference type="EMBL" id="NKI43153.1"/>
    </source>
</evidence>
<dbReference type="Proteomes" id="UP000772196">
    <property type="component" value="Unassembled WGS sequence"/>
</dbReference>
<keyword evidence="4" id="KW-1185">Reference proteome</keyword>
<gene>
    <name evidence="3" type="ORF">HFV08_18305</name>
</gene>
<accession>A0ABX1H457</accession>
<evidence type="ECO:0000256" key="1">
    <source>
        <dbReference type="ARBA" id="ARBA00010169"/>
    </source>
</evidence>
<comment type="caution">
    <text evidence="3">The sequence shown here is derived from an EMBL/GenBank/DDBJ whole genome shotgun (WGS) entry which is preliminary data.</text>
</comment>